<dbReference type="EMBL" id="MU128982">
    <property type="protein sequence ID" value="KAF9512774.1"/>
    <property type="molecule type" value="Genomic_DNA"/>
</dbReference>
<comment type="caution">
    <text evidence="1">The sequence shown here is derived from an EMBL/GenBank/DDBJ whole genome shotgun (WGS) entry which is preliminary data.</text>
</comment>
<organism evidence="1 2">
    <name type="scientific">Hydnum rufescens UP504</name>
    <dbReference type="NCBI Taxonomy" id="1448309"/>
    <lineage>
        <taxon>Eukaryota</taxon>
        <taxon>Fungi</taxon>
        <taxon>Dikarya</taxon>
        <taxon>Basidiomycota</taxon>
        <taxon>Agaricomycotina</taxon>
        <taxon>Agaricomycetes</taxon>
        <taxon>Cantharellales</taxon>
        <taxon>Hydnaceae</taxon>
        <taxon>Hydnum</taxon>
    </lineage>
</organism>
<reference evidence="1" key="1">
    <citation type="journal article" date="2020" name="Nat. Commun.">
        <title>Large-scale genome sequencing of mycorrhizal fungi provides insights into the early evolution of symbiotic traits.</title>
        <authorList>
            <person name="Miyauchi S."/>
            <person name="Kiss E."/>
            <person name="Kuo A."/>
            <person name="Drula E."/>
            <person name="Kohler A."/>
            <person name="Sanchez-Garcia M."/>
            <person name="Morin E."/>
            <person name="Andreopoulos B."/>
            <person name="Barry K.W."/>
            <person name="Bonito G."/>
            <person name="Buee M."/>
            <person name="Carver A."/>
            <person name="Chen C."/>
            <person name="Cichocki N."/>
            <person name="Clum A."/>
            <person name="Culley D."/>
            <person name="Crous P.W."/>
            <person name="Fauchery L."/>
            <person name="Girlanda M."/>
            <person name="Hayes R.D."/>
            <person name="Keri Z."/>
            <person name="LaButti K."/>
            <person name="Lipzen A."/>
            <person name="Lombard V."/>
            <person name="Magnuson J."/>
            <person name="Maillard F."/>
            <person name="Murat C."/>
            <person name="Nolan M."/>
            <person name="Ohm R.A."/>
            <person name="Pangilinan J."/>
            <person name="Pereira M.F."/>
            <person name="Perotto S."/>
            <person name="Peter M."/>
            <person name="Pfister S."/>
            <person name="Riley R."/>
            <person name="Sitrit Y."/>
            <person name="Stielow J.B."/>
            <person name="Szollosi G."/>
            <person name="Zifcakova L."/>
            <person name="Stursova M."/>
            <person name="Spatafora J.W."/>
            <person name="Tedersoo L."/>
            <person name="Vaario L.M."/>
            <person name="Yamada A."/>
            <person name="Yan M."/>
            <person name="Wang P."/>
            <person name="Xu J."/>
            <person name="Bruns T."/>
            <person name="Baldrian P."/>
            <person name="Vilgalys R."/>
            <person name="Dunand C."/>
            <person name="Henrissat B."/>
            <person name="Grigoriev I.V."/>
            <person name="Hibbett D."/>
            <person name="Nagy L.G."/>
            <person name="Martin F.M."/>
        </authorList>
    </citation>
    <scope>NUCLEOTIDE SEQUENCE</scope>
    <source>
        <strain evidence="1">UP504</strain>
    </source>
</reference>
<name>A0A9P6AVX2_9AGAM</name>
<dbReference type="AlphaFoldDB" id="A0A9P6AVX2"/>
<evidence type="ECO:0000313" key="2">
    <source>
        <dbReference type="Proteomes" id="UP000886523"/>
    </source>
</evidence>
<protein>
    <submittedName>
        <fullName evidence="1">Uncharacterized protein</fullName>
    </submittedName>
</protein>
<proteinExistence type="predicted"/>
<dbReference type="Proteomes" id="UP000886523">
    <property type="component" value="Unassembled WGS sequence"/>
</dbReference>
<evidence type="ECO:0000313" key="1">
    <source>
        <dbReference type="EMBL" id="KAF9512774.1"/>
    </source>
</evidence>
<sequence>MPHAPWRILRLTRIRTVICTMMIVISLEMWVSMKSKPFWEVARGYNPPRDISVILLASGALDKHWWMMDGPGYTYDSTSPNSRVLKKGTRLWTRSCIVWYIIDGDNRNAIGKRVLSLWGLTWFLSEPTTSRLNRLD</sequence>
<accession>A0A9P6AVX2</accession>
<gene>
    <name evidence="1" type="ORF">BS47DRAFT_1034972</name>
</gene>
<keyword evidence="2" id="KW-1185">Reference proteome</keyword>